<feature type="chain" id="PRO_5046415225" evidence="6">
    <location>
        <begin position="26"/>
        <end position="435"/>
    </location>
</feature>
<dbReference type="EMBL" id="BAABIS010000001">
    <property type="protein sequence ID" value="GAA4841918.1"/>
    <property type="molecule type" value="Genomic_DNA"/>
</dbReference>
<keyword evidence="5" id="KW-0449">Lipoprotein</keyword>
<dbReference type="PANTHER" id="PTHR43649:SF33">
    <property type="entry name" value="POLYGALACTURONAN_RHAMNOGALACTURONAN-BINDING PROTEIN YTCQ"/>
    <property type="match status" value="1"/>
</dbReference>
<dbReference type="Proteomes" id="UP001501752">
    <property type="component" value="Unassembled WGS sequence"/>
</dbReference>
<dbReference type="PROSITE" id="PS51257">
    <property type="entry name" value="PROKAR_LIPOPROTEIN"/>
    <property type="match status" value="1"/>
</dbReference>
<sequence length="435" mass="45478">MHRRLVLAAATALAGALVLTSCASAGGAGSAAKGPVELVFWTWTPNMDKVAELWNEAHPDVHVTVEKQVSGGIMVPKLVSAVDIGIAPDLVQVEYQVLPTLVAKDVLVDIAPQVGGVKDRFAPGIWQQVTVGSAAYAVPQDTAPLALYYRHDLFKQYGLKVPATWDEFADTARELRRRAPGRALTTFSANDPGLFAGLAQQAGATWWRSAGGGKWKVAVDDEATRRVAGFWGGLVREGAIDNQPMYTEAWSRALTEGSQLAWVSAVWAPGALTANAPATKGKWAIAPLPQWKAGESVTGSWGGSGTGVTVGARKDGHVEAAARFAAWLNTDPVAVAALVREGGVYPAATAAQTGDALAAAPEFFANQPDFYARAAEIARNTAPSSWGPDVDVAYAAFKDAFGRAAQSRSDFAAALAAVQRSTRSALATDGLGTAG</sequence>
<dbReference type="RefSeq" id="WP_345696173.1">
    <property type="nucleotide sequence ID" value="NZ_BAABIS010000001.1"/>
</dbReference>
<accession>A0ABP9DED6</accession>
<keyword evidence="3" id="KW-0472">Membrane</keyword>
<dbReference type="InterPro" id="IPR050490">
    <property type="entry name" value="Bact_solute-bd_prot1"/>
</dbReference>
<gene>
    <name evidence="7" type="ORF">GCM10023235_17230</name>
</gene>
<keyword evidence="2 6" id="KW-0732">Signal</keyword>
<organism evidence="7 8">
    <name type="scientific">Kitasatospora terrestris</name>
    <dbReference type="NCBI Taxonomy" id="258051"/>
    <lineage>
        <taxon>Bacteria</taxon>
        <taxon>Bacillati</taxon>
        <taxon>Actinomycetota</taxon>
        <taxon>Actinomycetes</taxon>
        <taxon>Kitasatosporales</taxon>
        <taxon>Streptomycetaceae</taxon>
        <taxon>Kitasatospora</taxon>
    </lineage>
</organism>
<evidence type="ECO:0000313" key="7">
    <source>
        <dbReference type="EMBL" id="GAA4841918.1"/>
    </source>
</evidence>
<keyword evidence="8" id="KW-1185">Reference proteome</keyword>
<protein>
    <submittedName>
        <fullName evidence="7">Extracellular solute-binding protein</fullName>
    </submittedName>
</protein>
<dbReference type="PANTHER" id="PTHR43649">
    <property type="entry name" value="ARABINOSE-BINDING PROTEIN-RELATED"/>
    <property type="match status" value="1"/>
</dbReference>
<proteinExistence type="predicted"/>
<dbReference type="Gene3D" id="3.40.190.10">
    <property type="entry name" value="Periplasmic binding protein-like II"/>
    <property type="match status" value="3"/>
</dbReference>
<keyword evidence="4" id="KW-0564">Palmitate</keyword>
<comment type="caution">
    <text evidence="7">The sequence shown here is derived from an EMBL/GenBank/DDBJ whole genome shotgun (WGS) entry which is preliminary data.</text>
</comment>
<dbReference type="SUPFAM" id="SSF53850">
    <property type="entry name" value="Periplasmic binding protein-like II"/>
    <property type="match status" value="1"/>
</dbReference>
<evidence type="ECO:0000313" key="8">
    <source>
        <dbReference type="Proteomes" id="UP001501752"/>
    </source>
</evidence>
<feature type="signal peptide" evidence="6">
    <location>
        <begin position="1"/>
        <end position="25"/>
    </location>
</feature>
<evidence type="ECO:0000256" key="4">
    <source>
        <dbReference type="ARBA" id="ARBA00023139"/>
    </source>
</evidence>
<evidence type="ECO:0000256" key="2">
    <source>
        <dbReference type="ARBA" id="ARBA00022729"/>
    </source>
</evidence>
<evidence type="ECO:0000256" key="5">
    <source>
        <dbReference type="ARBA" id="ARBA00023288"/>
    </source>
</evidence>
<reference evidence="8" key="1">
    <citation type="journal article" date="2019" name="Int. J. Syst. Evol. Microbiol.">
        <title>The Global Catalogue of Microorganisms (GCM) 10K type strain sequencing project: providing services to taxonomists for standard genome sequencing and annotation.</title>
        <authorList>
            <consortium name="The Broad Institute Genomics Platform"/>
            <consortium name="The Broad Institute Genome Sequencing Center for Infectious Disease"/>
            <person name="Wu L."/>
            <person name="Ma J."/>
        </authorList>
    </citation>
    <scope>NUCLEOTIDE SEQUENCE [LARGE SCALE GENOMIC DNA]</scope>
    <source>
        <strain evidence="8">JCM 13006</strain>
    </source>
</reference>
<keyword evidence="1" id="KW-1003">Cell membrane</keyword>
<dbReference type="InterPro" id="IPR006059">
    <property type="entry name" value="SBP"/>
</dbReference>
<evidence type="ECO:0000256" key="6">
    <source>
        <dbReference type="SAM" id="SignalP"/>
    </source>
</evidence>
<evidence type="ECO:0000256" key="1">
    <source>
        <dbReference type="ARBA" id="ARBA00022475"/>
    </source>
</evidence>
<evidence type="ECO:0000256" key="3">
    <source>
        <dbReference type="ARBA" id="ARBA00023136"/>
    </source>
</evidence>
<dbReference type="Pfam" id="PF01547">
    <property type="entry name" value="SBP_bac_1"/>
    <property type="match status" value="1"/>
</dbReference>
<name>A0ABP9DED6_9ACTN</name>